<dbReference type="AlphaFoldDB" id="A0A0P0WYH7"/>
<feature type="non-terminal residue" evidence="1">
    <location>
        <position position="77"/>
    </location>
</feature>
<reference evidence="1 2" key="2">
    <citation type="journal article" date="2013" name="Plant Cell Physiol.">
        <title>Rice Annotation Project Database (RAP-DB): an integrative and interactive database for rice genomics.</title>
        <authorList>
            <person name="Sakai H."/>
            <person name="Lee S.S."/>
            <person name="Tanaka T."/>
            <person name="Numa H."/>
            <person name="Kim J."/>
            <person name="Kawahara Y."/>
            <person name="Wakimoto H."/>
            <person name="Yang C.C."/>
            <person name="Iwamoto M."/>
            <person name="Abe T."/>
            <person name="Yamada Y."/>
            <person name="Muto A."/>
            <person name="Inokuchi H."/>
            <person name="Ikemura T."/>
            <person name="Matsumoto T."/>
            <person name="Sasaki T."/>
            <person name="Itoh T."/>
        </authorList>
    </citation>
    <scope>NUCLEOTIDE SEQUENCE [LARGE SCALE GENOMIC DNA]</scope>
    <source>
        <strain evidence="2">cv. Nipponbare</strain>
    </source>
</reference>
<reference evidence="1 2" key="3">
    <citation type="journal article" date="2013" name="Rice">
        <title>Improvement of the Oryza sativa Nipponbare reference genome using next generation sequence and optical map data.</title>
        <authorList>
            <person name="Kawahara Y."/>
            <person name="de la Bastide M."/>
            <person name="Hamilton J.P."/>
            <person name="Kanamori H."/>
            <person name="McCombie W.R."/>
            <person name="Ouyang S."/>
            <person name="Schwartz D.C."/>
            <person name="Tanaka T."/>
            <person name="Wu J."/>
            <person name="Zhou S."/>
            <person name="Childs K.L."/>
            <person name="Davidson R.M."/>
            <person name="Lin H."/>
            <person name="Quesada-Ocampo L."/>
            <person name="Vaillancourt B."/>
            <person name="Sakai H."/>
            <person name="Lee S.S."/>
            <person name="Kim J."/>
            <person name="Numa H."/>
            <person name="Itoh T."/>
            <person name="Buell C.R."/>
            <person name="Matsumoto T."/>
        </authorList>
    </citation>
    <scope>NUCLEOTIDE SEQUENCE [LARGE SCALE GENOMIC DNA]</scope>
    <source>
        <strain evidence="2">cv. Nipponbare</strain>
    </source>
</reference>
<reference evidence="2" key="1">
    <citation type="journal article" date="2005" name="Nature">
        <title>The map-based sequence of the rice genome.</title>
        <authorList>
            <consortium name="International rice genome sequencing project (IRGSP)"/>
            <person name="Matsumoto T."/>
            <person name="Wu J."/>
            <person name="Kanamori H."/>
            <person name="Katayose Y."/>
            <person name="Fujisawa M."/>
            <person name="Namiki N."/>
            <person name="Mizuno H."/>
            <person name="Yamamoto K."/>
            <person name="Antonio B.A."/>
            <person name="Baba T."/>
            <person name="Sakata K."/>
            <person name="Nagamura Y."/>
            <person name="Aoki H."/>
            <person name="Arikawa K."/>
            <person name="Arita K."/>
            <person name="Bito T."/>
            <person name="Chiden Y."/>
            <person name="Fujitsuka N."/>
            <person name="Fukunaka R."/>
            <person name="Hamada M."/>
            <person name="Harada C."/>
            <person name="Hayashi A."/>
            <person name="Hijishita S."/>
            <person name="Honda M."/>
            <person name="Hosokawa S."/>
            <person name="Ichikawa Y."/>
            <person name="Idonuma A."/>
            <person name="Iijima M."/>
            <person name="Ikeda M."/>
            <person name="Ikeno M."/>
            <person name="Ito K."/>
            <person name="Ito S."/>
            <person name="Ito T."/>
            <person name="Ito Y."/>
            <person name="Ito Y."/>
            <person name="Iwabuchi A."/>
            <person name="Kamiya K."/>
            <person name="Karasawa W."/>
            <person name="Kurita K."/>
            <person name="Katagiri S."/>
            <person name="Kikuta A."/>
            <person name="Kobayashi H."/>
            <person name="Kobayashi N."/>
            <person name="Machita K."/>
            <person name="Maehara T."/>
            <person name="Masukawa M."/>
            <person name="Mizubayashi T."/>
            <person name="Mukai Y."/>
            <person name="Nagasaki H."/>
            <person name="Nagata Y."/>
            <person name="Naito S."/>
            <person name="Nakashima M."/>
            <person name="Nakama Y."/>
            <person name="Nakamichi Y."/>
            <person name="Nakamura M."/>
            <person name="Meguro A."/>
            <person name="Negishi M."/>
            <person name="Ohta I."/>
            <person name="Ohta T."/>
            <person name="Okamoto M."/>
            <person name="Ono N."/>
            <person name="Saji S."/>
            <person name="Sakaguchi M."/>
            <person name="Sakai K."/>
            <person name="Shibata M."/>
            <person name="Shimokawa T."/>
            <person name="Song J."/>
            <person name="Takazaki Y."/>
            <person name="Terasawa K."/>
            <person name="Tsugane M."/>
            <person name="Tsuji K."/>
            <person name="Ueda S."/>
            <person name="Waki K."/>
            <person name="Yamagata H."/>
            <person name="Yamamoto M."/>
            <person name="Yamamoto S."/>
            <person name="Yamane H."/>
            <person name="Yoshiki S."/>
            <person name="Yoshihara R."/>
            <person name="Yukawa K."/>
            <person name="Zhong H."/>
            <person name="Yano M."/>
            <person name="Yuan Q."/>
            <person name="Ouyang S."/>
            <person name="Liu J."/>
            <person name="Jones K.M."/>
            <person name="Gansberger K."/>
            <person name="Moffat K."/>
            <person name="Hill J."/>
            <person name="Bera J."/>
            <person name="Fadrosh D."/>
            <person name="Jin S."/>
            <person name="Johri S."/>
            <person name="Kim M."/>
            <person name="Overton L."/>
            <person name="Reardon M."/>
            <person name="Tsitrin T."/>
            <person name="Vuong H."/>
            <person name="Weaver B."/>
            <person name="Ciecko A."/>
            <person name="Tallon L."/>
            <person name="Jackson J."/>
            <person name="Pai G."/>
            <person name="Aken S.V."/>
            <person name="Utterback T."/>
            <person name="Reidmuller S."/>
            <person name="Feldblyum T."/>
            <person name="Hsiao J."/>
            <person name="Zismann V."/>
            <person name="Iobst S."/>
            <person name="de Vazeille A.R."/>
            <person name="Buell C.R."/>
            <person name="Ying K."/>
            <person name="Li Y."/>
            <person name="Lu T."/>
            <person name="Huang Y."/>
            <person name="Zhao Q."/>
            <person name="Feng Q."/>
            <person name="Zhang L."/>
            <person name="Zhu J."/>
            <person name="Weng Q."/>
            <person name="Mu J."/>
            <person name="Lu Y."/>
            <person name="Fan D."/>
            <person name="Liu Y."/>
            <person name="Guan J."/>
            <person name="Zhang Y."/>
            <person name="Yu S."/>
            <person name="Liu X."/>
            <person name="Zhang Y."/>
            <person name="Hong G."/>
            <person name="Han B."/>
            <person name="Choisne N."/>
            <person name="Demange N."/>
            <person name="Orjeda G."/>
            <person name="Samain S."/>
            <person name="Cattolico L."/>
            <person name="Pelletier E."/>
            <person name="Couloux A."/>
            <person name="Segurens B."/>
            <person name="Wincker P."/>
            <person name="D'Hont A."/>
            <person name="Scarpelli C."/>
            <person name="Weissenbach J."/>
            <person name="Salanoubat M."/>
            <person name="Quetier F."/>
            <person name="Yu Y."/>
            <person name="Kim H.R."/>
            <person name="Rambo T."/>
            <person name="Currie J."/>
            <person name="Collura K."/>
            <person name="Luo M."/>
            <person name="Yang T."/>
            <person name="Ammiraju J.S.S."/>
            <person name="Engler F."/>
            <person name="Soderlund C."/>
            <person name="Wing R.A."/>
            <person name="Palmer L.E."/>
            <person name="de la Bastide M."/>
            <person name="Spiegel L."/>
            <person name="Nascimento L."/>
            <person name="Zutavern T."/>
            <person name="O'Shaughnessy A."/>
            <person name="Dike S."/>
            <person name="Dedhia N."/>
            <person name="Preston R."/>
            <person name="Balija V."/>
            <person name="McCombie W.R."/>
            <person name="Chow T."/>
            <person name="Chen H."/>
            <person name="Chung M."/>
            <person name="Chen C."/>
            <person name="Shaw J."/>
            <person name="Wu H."/>
            <person name="Hsiao K."/>
            <person name="Chao Y."/>
            <person name="Chu M."/>
            <person name="Cheng C."/>
            <person name="Hour A."/>
            <person name="Lee P."/>
            <person name="Lin S."/>
            <person name="Lin Y."/>
            <person name="Liou J."/>
            <person name="Liu S."/>
            <person name="Hsing Y."/>
            <person name="Raghuvanshi S."/>
            <person name="Mohanty A."/>
            <person name="Bharti A.K."/>
            <person name="Gaur A."/>
            <person name="Gupta V."/>
            <person name="Kumar D."/>
            <person name="Ravi V."/>
            <person name="Vij S."/>
            <person name="Kapur A."/>
            <person name="Khurana P."/>
            <person name="Khurana P."/>
            <person name="Khurana J.P."/>
            <person name="Tyagi A.K."/>
            <person name="Gaikwad K."/>
            <person name="Singh A."/>
            <person name="Dalal V."/>
            <person name="Srivastava S."/>
            <person name="Dixit A."/>
            <person name="Pal A.K."/>
            <person name="Ghazi I.A."/>
            <person name="Yadav M."/>
            <person name="Pandit A."/>
            <person name="Bhargava A."/>
            <person name="Sureshbabu K."/>
            <person name="Batra K."/>
            <person name="Sharma T.R."/>
            <person name="Mohapatra T."/>
            <person name="Singh N.K."/>
            <person name="Messing J."/>
            <person name="Nelson A.B."/>
            <person name="Fuks G."/>
            <person name="Kavchok S."/>
            <person name="Keizer G."/>
            <person name="Linton E."/>
            <person name="Llaca V."/>
            <person name="Song R."/>
            <person name="Tanyolac B."/>
            <person name="Young S."/>
            <person name="Ho-Il K."/>
            <person name="Hahn J.H."/>
            <person name="Sangsakoo G."/>
            <person name="Vanavichit A."/>
            <person name="de Mattos Luiz.A.T."/>
            <person name="Zimmer P.D."/>
            <person name="Malone G."/>
            <person name="Dellagostin O."/>
            <person name="de Oliveira A.C."/>
            <person name="Bevan M."/>
            <person name="Bancroft I."/>
            <person name="Minx P."/>
            <person name="Cordum H."/>
            <person name="Wilson R."/>
            <person name="Cheng Z."/>
            <person name="Jin W."/>
            <person name="Jiang J."/>
            <person name="Leong S.A."/>
            <person name="Iwama H."/>
            <person name="Gojobori T."/>
            <person name="Itoh T."/>
            <person name="Niimura Y."/>
            <person name="Fujii Y."/>
            <person name="Habara T."/>
            <person name="Sakai H."/>
            <person name="Sato Y."/>
            <person name="Wilson G."/>
            <person name="Kumar K."/>
            <person name="McCouch S."/>
            <person name="Juretic N."/>
            <person name="Hoen D."/>
            <person name="Wright S."/>
            <person name="Bruskiewich R."/>
            <person name="Bureau T."/>
            <person name="Miyao A."/>
            <person name="Hirochika H."/>
            <person name="Nishikawa T."/>
            <person name="Kadowaki K."/>
            <person name="Sugiura M."/>
            <person name="Burr B."/>
            <person name="Sasaki T."/>
        </authorList>
    </citation>
    <scope>NUCLEOTIDE SEQUENCE [LARGE SCALE GENOMIC DNA]</scope>
    <source>
        <strain evidence="2">cv. Nipponbare</strain>
    </source>
</reference>
<dbReference type="eggNOG" id="ENOG502R5KX">
    <property type="taxonomic scope" value="Eukaryota"/>
</dbReference>
<sequence>MARSSGGVSKSSSRSNTCTAVISAKLTRRERLLAIVSSSVAGDGRAAGTTPATSMEAVGFRVRNWGRGDAPMRGFGG</sequence>
<accession>A0A0P0WYH7</accession>
<organism evidence="1 2">
    <name type="scientific">Oryza sativa subsp. japonica</name>
    <name type="common">Rice</name>
    <dbReference type="NCBI Taxonomy" id="39947"/>
    <lineage>
        <taxon>Eukaryota</taxon>
        <taxon>Viridiplantae</taxon>
        <taxon>Streptophyta</taxon>
        <taxon>Embryophyta</taxon>
        <taxon>Tracheophyta</taxon>
        <taxon>Spermatophyta</taxon>
        <taxon>Magnoliopsida</taxon>
        <taxon>Liliopsida</taxon>
        <taxon>Poales</taxon>
        <taxon>Poaceae</taxon>
        <taxon>BOP clade</taxon>
        <taxon>Oryzoideae</taxon>
        <taxon>Oryzeae</taxon>
        <taxon>Oryzinae</taxon>
        <taxon>Oryza</taxon>
        <taxon>Oryza sativa</taxon>
    </lineage>
</organism>
<dbReference type="InParanoid" id="A0A0P0WYH7"/>
<keyword evidence="2" id="KW-1185">Reference proteome</keyword>
<evidence type="ECO:0000313" key="1">
    <source>
        <dbReference type="EMBL" id="BAS98549.1"/>
    </source>
</evidence>
<evidence type="ECO:0000313" key="2">
    <source>
        <dbReference type="Proteomes" id="UP000059680"/>
    </source>
</evidence>
<dbReference type="Gramene" id="Os06t0608050-02">
    <property type="protein sequence ID" value="Os06t0608050-02"/>
    <property type="gene ID" value="Os06g0608050"/>
</dbReference>
<gene>
    <name evidence="1" type="ordered locus">Os06g0608050</name>
    <name evidence="1" type="ORF">OSNPB_060608050</name>
</gene>
<dbReference type="Proteomes" id="UP000059680">
    <property type="component" value="Chromosome 6"/>
</dbReference>
<proteinExistence type="predicted"/>
<dbReference type="EMBL" id="AP014962">
    <property type="protein sequence ID" value="BAS98549.1"/>
    <property type="molecule type" value="Genomic_DNA"/>
</dbReference>
<name>A0A0P0WYH7_ORYSJ</name>
<dbReference type="PaxDb" id="39947-A0A0P0WYH7"/>
<protein>
    <submittedName>
        <fullName evidence="1">Os06g0608050 protein</fullName>
    </submittedName>
</protein>